<feature type="signal peptide" evidence="6">
    <location>
        <begin position="1"/>
        <end position="24"/>
    </location>
</feature>
<accession>A0A0F3L061</accession>
<comment type="similarity">
    <text evidence="2">Belongs to the oxygen-dependent FAD-linked oxidoreductase family.</text>
</comment>
<dbReference type="InterPro" id="IPR012951">
    <property type="entry name" value="BBE"/>
</dbReference>
<protein>
    <submittedName>
        <fullName evidence="8">FAD-linked oxidase</fullName>
    </submittedName>
</protein>
<organism evidence="8 9">
    <name type="scientific">Luteibacter yeojuensis</name>
    <dbReference type="NCBI Taxonomy" id="345309"/>
    <lineage>
        <taxon>Bacteria</taxon>
        <taxon>Pseudomonadati</taxon>
        <taxon>Pseudomonadota</taxon>
        <taxon>Gammaproteobacteria</taxon>
        <taxon>Lysobacterales</taxon>
        <taxon>Rhodanobacteraceae</taxon>
        <taxon>Luteibacter</taxon>
    </lineage>
</organism>
<name>A0A0F3L061_9GAMM</name>
<dbReference type="PROSITE" id="PS51387">
    <property type="entry name" value="FAD_PCMH"/>
    <property type="match status" value="1"/>
</dbReference>
<dbReference type="RefSeq" id="WP_045828841.1">
    <property type="nucleotide sequence ID" value="NZ_JZRB01000014.1"/>
</dbReference>
<evidence type="ECO:0000256" key="2">
    <source>
        <dbReference type="ARBA" id="ARBA00005466"/>
    </source>
</evidence>
<keyword evidence="3" id="KW-0285">Flavoprotein</keyword>
<comment type="caution">
    <text evidence="8">The sequence shown here is derived from an EMBL/GenBank/DDBJ whole genome shotgun (WGS) entry which is preliminary data.</text>
</comment>
<dbReference type="Gene3D" id="3.30.465.10">
    <property type="match status" value="2"/>
</dbReference>
<proteinExistence type="inferred from homology"/>
<dbReference type="SUPFAM" id="SSF56176">
    <property type="entry name" value="FAD-binding/transporter-associated domain-like"/>
    <property type="match status" value="1"/>
</dbReference>
<feature type="chain" id="PRO_5002463440" evidence="6">
    <location>
        <begin position="25"/>
        <end position="581"/>
    </location>
</feature>
<keyword evidence="6" id="KW-0732">Signal</keyword>
<dbReference type="Pfam" id="PF01565">
    <property type="entry name" value="FAD_binding_4"/>
    <property type="match status" value="1"/>
</dbReference>
<dbReference type="GO" id="GO:0071949">
    <property type="term" value="F:FAD binding"/>
    <property type="evidence" value="ECO:0007669"/>
    <property type="project" value="InterPro"/>
</dbReference>
<dbReference type="OrthoDB" id="9775082at2"/>
<evidence type="ECO:0000256" key="1">
    <source>
        <dbReference type="ARBA" id="ARBA00001974"/>
    </source>
</evidence>
<feature type="domain" description="FAD-binding PCMH-type" evidence="7">
    <location>
        <begin position="99"/>
        <end position="284"/>
    </location>
</feature>
<dbReference type="AlphaFoldDB" id="A0A0F3L061"/>
<dbReference type="InterPro" id="IPR016169">
    <property type="entry name" value="FAD-bd_PCMH_sub2"/>
</dbReference>
<dbReference type="InterPro" id="IPR006094">
    <property type="entry name" value="Oxid_FAD_bind_N"/>
</dbReference>
<evidence type="ECO:0000256" key="5">
    <source>
        <dbReference type="ARBA" id="ARBA00023002"/>
    </source>
</evidence>
<dbReference type="Gene3D" id="3.40.462.20">
    <property type="match status" value="1"/>
</dbReference>
<evidence type="ECO:0000256" key="3">
    <source>
        <dbReference type="ARBA" id="ARBA00022630"/>
    </source>
</evidence>
<dbReference type="PANTHER" id="PTHR42973">
    <property type="entry name" value="BINDING OXIDOREDUCTASE, PUTATIVE (AFU_ORTHOLOGUE AFUA_1G17690)-RELATED"/>
    <property type="match status" value="1"/>
</dbReference>
<sequence>MDRRTLLKAALALPLLPLAAKVDAFVTGGGRWLKPGTAGWPTDADWDALNRQVGGRLSIPKNPLLDPATRDEALAQIGNPFYVGDQPALTQTSGWYKGWASTPSVRVLAAESAQDIATAVAWARKHRVRLAIRGGAHSYLGASNAPDSLLVWTRRMNTVEMVDAFVPRGATPGTAGVHAVHVGAGAMWIDAYHAVTTVGGRYVQGGGCTTVGCAGFAGGGGFGSFSKAFGTGAANMLEAEVVTADGKIRVVNAFQDPELFWALKGGGGGSFGVVTRLTFRTHELPEQFGGVFGGIAADSDASFKALAAQAIRHFRDHLCNPHWGEQMVFDDARHMRISMVFQGLNKYQATEAWQPFIDWVSARPEYTWLKPIDVVALPARQFWDIDFFTKAGVDFATRDTRPGAPGYHMVWKGDLEQVGWYIHAYTSAWMPSKLMKEENLDALAAAVVEGAMSMDVAFHFNKGLFGASTGTLAAARDTAMNPEVLDAFALVIIANGGAPVFEGLPGARVDEAKAQRNVARVHKAYDRVMQASPGAGAYFSESDYFQKDYERAYWGTNVPRLRAAKHRYDADGTFQVRNGIS</sequence>
<evidence type="ECO:0000313" key="9">
    <source>
        <dbReference type="Proteomes" id="UP000033651"/>
    </source>
</evidence>
<evidence type="ECO:0000256" key="6">
    <source>
        <dbReference type="SAM" id="SignalP"/>
    </source>
</evidence>
<keyword evidence="9" id="KW-1185">Reference proteome</keyword>
<evidence type="ECO:0000313" key="8">
    <source>
        <dbReference type="EMBL" id="KJV35744.1"/>
    </source>
</evidence>
<dbReference type="GO" id="GO:0016491">
    <property type="term" value="F:oxidoreductase activity"/>
    <property type="evidence" value="ECO:0007669"/>
    <property type="project" value="UniProtKB-KW"/>
</dbReference>
<dbReference type="Proteomes" id="UP000033651">
    <property type="component" value="Unassembled WGS sequence"/>
</dbReference>
<dbReference type="PATRIC" id="fig|345309.4.peg.612"/>
<dbReference type="InterPro" id="IPR016166">
    <property type="entry name" value="FAD-bd_PCMH"/>
</dbReference>
<dbReference type="InterPro" id="IPR036318">
    <property type="entry name" value="FAD-bd_PCMH-like_sf"/>
</dbReference>
<reference evidence="8 9" key="1">
    <citation type="submission" date="2015-03" db="EMBL/GenBank/DDBJ databases">
        <title>Draft genome sequence of Luteibacter yeojuensis strain SU11.</title>
        <authorList>
            <person name="Sulaiman J."/>
            <person name="Priya K."/>
            <person name="Chan K.-G."/>
        </authorList>
    </citation>
    <scope>NUCLEOTIDE SEQUENCE [LARGE SCALE GENOMIC DNA]</scope>
    <source>
        <strain evidence="8 9">SU11</strain>
    </source>
</reference>
<keyword evidence="5" id="KW-0560">Oxidoreductase</keyword>
<dbReference type="EMBL" id="JZRB01000014">
    <property type="protein sequence ID" value="KJV35744.1"/>
    <property type="molecule type" value="Genomic_DNA"/>
</dbReference>
<dbReference type="PANTHER" id="PTHR42973:SF39">
    <property type="entry name" value="FAD-BINDING PCMH-TYPE DOMAIN-CONTAINING PROTEIN"/>
    <property type="match status" value="1"/>
</dbReference>
<dbReference type="InterPro" id="IPR050416">
    <property type="entry name" value="FAD-linked_Oxidoreductase"/>
</dbReference>
<comment type="cofactor">
    <cofactor evidence="1">
        <name>FAD</name>
        <dbReference type="ChEBI" id="CHEBI:57692"/>
    </cofactor>
</comment>
<evidence type="ECO:0000259" key="7">
    <source>
        <dbReference type="PROSITE" id="PS51387"/>
    </source>
</evidence>
<keyword evidence="4" id="KW-0274">FAD</keyword>
<gene>
    <name evidence="8" type="ORF">VI08_07040</name>
</gene>
<dbReference type="Pfam" id="PF08031">
    <property type="entry name" value="BBE"/>
    <property type="match status" value="1"/>
</dbReference>
<evidence type="ECO:0000256" key="4">
    <source>
        <dbReference type="ARBA" id="ARBA00022827"/>
    </source>
</evidence>